<proteinExistence type="inferred from homology"/>
<evidence type="ECO:0000256" key="1">
    <source>
        <dbReference type="ARBA" id="ARBA00005534"/>
    </source>
</evidence>
<organism evidence="2">
    <name type="scientific">Rhodanobacter sp. FW102-FHT14D07</name>
    <dbReference type="NCBI Taxonomy" id="3351462"/>
    <lineage>
        <taxon>Bacteria</taxon>
        <taxon>Pseudomonadati</taxon>
        <taxon>Pseudomonadota</taxon>
        <taxon>Gammaproteobacteria</taxon>
        <taxon>Lysobacterales</taxon>
        <taxon>Rhodanobacteraceae</taxon>
        <taxon>Rhodanobacter</taxon>
    </lineage>
</organism>
<protein>
    <submittedName>
        <fullName evidence="2">Secondary thiamine-phosphate synthase enzyme YjbQ</fullName>
    </submittedName>
</protein>
<reference evidence="2" key="1">
    <citation type="submission" date="2024-10" db="EMBL/GenBank/DDBJ databases">
        <authorList>
            <person name="Lesea H.P."/>
            <person name="Kuehl J.V."/>
            <person name="Chandonia J.-M."/>
        </authorList>
    </citation>
    <scope>NUCLEOTIDE SEQUENCE</scope>
    <source>
        <strain evidence="2">FW102-FHT14D07</strain>
    </source>
</reference>
<dbReference type="RefSeq" id="WP_395116901.1">
    <property type="nucleotide sequence ID" value="NZ_CP170721.1"/>
</dbReference>
<accession>A0AB74UPQ1</accession>
<dbReference type="NCBIfam" id="TIGR00149">
    <property type="entry name" value="TIGR00149_YjbQ"/>
    <property type="match status" value="1"/>
</dbReference>
<dbReference type="AlphaFoldDB" id="A0AB74UPQ1"/>
<dbReference type="InterPro" id="IPR035917">
    <property type="entry name" value="YjbQ-like_sf"/>
</dbReference>
<dbReference type="Pfam" id="PF01894">
    <property type="entry name" value="YjbQ"/>
    <property type="match status" value="1"/>
</dbReference>
<name>A0AB74UPQ1_9GAMM</name>
<dbReference type="Gene3D" id="2.60.120.460">
    <property type="entry name" value="YjbQ-like"/>
    <property type="match status" value="1"/>
</dbReference>
<sequence>MSASAVVAAQREFVVDTRGRGFHDITAEVADAVAASAVRIGTALVFTPHTSCSLLLGENADPAVRADLERWFARAVPDGDPLFRHDAEGPDDMPAHVRSILTGVSLGVPVRNAAPTLGTWQGIYLWEHRHAAHRRRVVVTVTGMPTD</sequence>
<evidence type="ECO:0000313" key="2">
    <source>
        <dbReference type="EMBL" id="XIA17252.1"/>
    </source>
</evidence>
<dbReference type="PANTHER" id="PTHR30615">
    <property type="entry name" value="UNCHARACTERIZED PROTEIN YJBQ-RELATED"/>
    <property type="match status" value="1"/>
</dbReference>
<gene>
    <name evidence="2" type="ORF">ACFYG5_11810</name>
</gene>
<dbReference type="PIRSF" id="PIRSF004681">
    <property type="entry name" value="UCP004681"/>
    <property type="match status" value="1"/>
</dbReference>
<comment type="similarity">
    <text evidence="1">Belongs to the UPF0047 family.</text>
</comment>
<dbReference type="PANTHER" id="PTHR30615:SF8">
    <property type="entry name" value="UPF0047 PROTEIN C4A8.02C"/>
    <property type="match status" value="1"/>
</dbReference>
<dbReference type="InterPro" id="IPR001602">
    <property type="entry name" value="UPF0047_YjbQ-like"/>
</dbReference>
<dbReference type="SUPFAM" id="SSF111038">
    <property type="entry name" value="YjbQ-like"/>
    <property type="match status" value="1"/>
</dbReference>
<dbReference type="EMBL" id="CP170721">
    <property type="protein sequence ID" value="XIA17252.1"/>
    <property type="molecule type" value="Genomic_DNA"/>
</dbReference>